<protein>
    <submittedName>
        <fullName evidence="9">Cytochrome P450</fullName>
    </submittedName>
</protein>
<organism evidence="9 10">
    <name type="scientific">Phascolomyces articulosus</name>
    <dbReference type="NCBI Taxonomy" id="60185"/>
    <lineage>
        <taxon>Eukaryota</taxon>
        <taxon>Fungi</taxon>
        <taxon>Fungi incertae sedis</taxon>
        <taxon>Mucoromycota</taxon>
        <taxon>Mucoromycotina</taxon>
        <taxon>Mucoromycetes</taxon>
        <taxon>Mucorales</taxon>
        <taxon>Lichtheimiaceae</taxon>
        <taxon>Phascolomyces</taxon>
    </lineage>
</organism>
<evidence type="ECO:0000256" key="4">
    <source>
        <dbReference type="ARBA" id="ARBA00023002"/>
    </source>
</evidence>
<reference evidence="9" key="1">
    <citation type="journal article" date="2022" name="IScience">
        <title>Evolution of zygomycete secretomes and the origins of terrestrial fungal ecologies.</title>
        <authorList>
            <person name="Chang Y."/>
            <person name="Wang Y."/>
            <person name="Mondo S."/>
            <person name="Ahrendt S."/>
            <person name="Andreopoulos W."/>
            <person name="Barry K."/>
            <person name="Beard J."/>
            <person name="Benny G.L."/>
            <person name="Blankenship S."/>
            <person name="Bonito G."/>
            <person name="Cuomo C."/>
            <person name="Desiro A."/>
            <person name="Gervers K.A."/>
            <person name="Hundley H."/>
            <person name="Kuo A."/>
            <person name="LaButti K."/>
            <person name="Lang B.F."/>
            <person name="Lipzen A."/>
            <person name="O'Donnell K."/>
            <person name="Pangilinan J."/>
            <person name="Reynolds N."/>
            <person name="Sandor L."/>
            <person name="Smith M.E."/>
            <person name="Tsang A."/>
            <person name="Grigoriev I.V."/>
            <person name="Stajich J.E."/>
            <person name="Spatafora J.W."/>
        </authorList>
    </citation>
    <scope>NUCLEOTIDE SEQUENCE</scope>
    <source>
        <strain evidence="9">RSA 2281</strain>
    </source>
</reference>
<dbReference type="GO" id="GO:0004497">
    <property type="term" value="F:monooxygenase activity"/>
    <property type="evidence" value="ECO:0007669"/>
    <property type="project" value="UniProtKB-KW"/>
</dbReference>
<dbReference type="PRINTS" id="PR00385">
    <property type="entry name" value="P450"/>
</dbReference>
<comment type="cofactor">
    <cofactor evidence="7">
        <name>heme</name>
        <dbReference type="ChEBI" id="CHEBI:30413"/>
    </cofactor>
</comment>
<gene>
    <name evidence="9" type="ORF">BDA99DRAFT_521672</name>
</gene>
<proteinExistence type="inferred from homology"/>
<evidence type="ECO:0000256" key="1">
    <source>
        <dbReference type="ARBA" id="ARBA00010617"/>
    </source>
</evidence>
<keyword evidence="2 7" id="KW-0349">Heme</keyword>
<dbReference type="GO" id="GO:0020037">
    <property type="term" value="F:heme binding"/>
    <property type="evidence" value="ECO:0007669"/>
    <property type="project" value="InterPro"/>
</dbReference>
<evidence type="ECO:0000256" key="2">
    <source>
        <dbReference type="ARBA" id="ARBA00022617"/>
    </source>
</evidence>
<dbReference type="Gene3D" id="1.10.630.10">
    <property type="entry name" value="Cytochrome P450"/>
    <property type="match status" value="1"/>
</dbReference>
<evidence type="ECO:0000256" key="7">
    <source>
        <dbReference type="PIRSR" id="PIRSR602401-1"/>
    </source>
</evidence>
<sequence>MIISSSIALLDNKIKEQFWSLCLRAFGKTPNSFPPKKITISIAVAVVSIYAAFRKLTQPPPQLRNLPRPGFLQYVSTILMNKPYDNVLKEVIYPVAFKADHGLYAAFGLFGWSVYITDSVAARKLLTKTDLFPKINIINSQHQHTLFGRFAVGPNIIFLPHGPQWKAQRSVMNPAFNRSMPVRLFGELTQKLFVQLDKTADSSPIDVLDIMNRWTLDAIGIAGFDFDFDAITNKNSEWVTRYHHIMGGSRDALYQLLPFLESPRLRALFPKRNQIHHELDLFLEKMQEIIAHKREILNNNEFATNKKTNEKDLLTLMLEAAKEENGKLTDEEIMANLCGFFLAGHDTTSNAISYALYNLATHPDIQEKARDEANRILGSEPIDVLPTVEQINEMTYTQMIIKETMRVNTIVQNIVSRKVVEDVDIGGFVVPKGAQVTLDIMAIHRNPKIWKNPDEFNPERFEPGGEAEKVTKMGLGWVPFSNGARQCIGKNFSLTEQRVIIPMLLRKYELSLPDDSIHKDKVVISGIGSFSAVNLQIKLKKRY</sequence>
<dbReference type="GO" id="GO:0005506">
    <property type="term" value="F:iron ion binding"/>
    <property type="evidence" value="ECO:0007669"/>
    <property type="project" value="InterPro"/>
</dbReference>
<reference evidence="9" key="2">
    <citation type="submission" date="2023-02" db="EMBL/GenBank/DDBJ databases">
        <authorList>
            <consortium name="DOE Joint Genome Institute"/>
            <person name="Mondo S.J."/>
            <person name="Chang Y."/>
            <person name="Wang Y."/>
            <person name="Ahrendt S."/>
            <person name="Andreopoulos W."/>
            <person name="Barry K."/>
            <person name="Beard J."/>
            <person name="Benny G.L."/>
            <person name="Blankenship S."/>
            <person name="Bonito G."/>
            <person name="Cuomo C."/>
            <person name="Desiro A."/>
            <person name="Gervers K.A."/>
            <person name="Hundley H."/>
            <person name="Kuo A."/>
            <person name="LaButti K."/>
            <person name="Lang B.F."/>
            <person name="Lipzen A."/>
            <person name="O'Donnell K."/>
            <person name="Pangilinan J."/>
            <person name="Reynolds N."/>
            <person name="Sandor L."/>
            <person name="Smith M.W."/>
            <person name="Tsang A."/>
            <person name="Grigoriev I.V."/>
            <person name="Stajich J.E."/>
            <person name="Spatafora J.W."/>
        </authorList>
    </citation>
    <scope>NUCLEOTIDE SEQUENCE</scope>
    <source>
        <strain evidence="9">RSA 2281</strain>
    </source>
</reference>
<evidence type="ECO:0000313" key="9">
    <source>
        <dbReference type="EMBL" id="KAI9251372.1"/>
    </source>
</evidence>
<dbReference type="EMBL" id="JAIXMP010000030">
    <property type="protein sequence ID" value="KAI9251372.1"/>
    <property type="molecule type" value="Genomic_DNA"/>
</dbReference>
<dbReference type="PANTHER" id="PTHR24291:SF50">
    <property type="entry name" value="BIFUNCTIONAL ALBAFLAVENONE MONOOXYGENASE_TERPENE SYNTHASE"/>
    <property type="match status" value="1"/>
</dbReference>
<evidence type="ECO:0000256" key="3">
    <source>
        <dbReference type="ARBA" id="ARBA00022723"/>
    </source>
</evidence>
<dbReference type="InterPro" id="IPR050196">
    <property type="entry name" value="Cytochrome_P450_Monoox"/>
</dbReference>
<keyword evidence="4 8" id="KW-0560">Oxidoreductase</keyword>
<dbReference type="GO" id="GO:0016705">
    <property type="term" value="F:oxidoreductase activity, acting on paired donors, with incorporation or reduction of molecular oxygen"/>
    <property type="evidence" value="ECO:0007669"/>
    <property type="project" value="InterPro"/>
</dbReference>
<evidence type="ECO:0000256" key="5">
    <source>
        <dbReference type="ARBA" id="ARBA00023004"/>
    </source>
</evidence>
<dbReference type="Proteomes" id="UP001209540">
    <property type="component" value="Unassembled WGS sequence"/>
</dbReference>
<dbReference type="AlphaFoldDB" id="A0AAD5JRM2"/>
<dbReference type="PRINTS" id="PR00463">
    <property type="entry name" value="EP450I"/>
</dbReference>
<keyword evidence="5 7" id="KW-0408">Iron</keyword>
<evidence type="ECO:0000256" key="8">
    <source>
        <dbReference type="RuleBase" id="RU000461"/>
    </source>
</evidence>
<dbReference type="Pfam" id="PF00067">
    <property type="entry name" value="p450"/>
    <property type="match status" value="1"/>
</dbReference>
<name>A0AAD5JRM2_9FUNG</name>
<dbReference type="InterPro" id="IPR017972">
    <property type="entry name" value="Cyt_P450_CS"/>
</dbReference>
<dbReference type="PANTHER" id="PTHR24291">
    <property type="entry name" value="CYTOCHROME P450 FAMILY 4"/>
    <property type="match status" value="1"/>
</dbReference>
<comment type="caution">
    <text evidence="9">The sequence shown here is derived from an EMBL/GenBank/DDBJ whole genome shotgun (WGS) entry which is preliminary data.</text>
</comment>
<dbReference type="InterPro" id="IPR036396">
    <property type="entry name" value="Cyt_P450_sf"/>
</dbReference>
<keyword evidence="10" id="KW-1185">Reference proteome</keyword>
<keyword evidence="3 7" id="KW-0479">Metal-binding</keyword>
<dbReference type="PROSITE" id="PS00086">
    <property type="entry name" value="CYTOCHROME_P450"/>
    <property type="match status" value="1"/>
</dbReference>
<dbReference type="SUPFAM" id="SSF48264">
    <property type="entry name" value="Cytochrome P450"/>
    <property type="match status" value="1"/>
</dbReference>
<dbReference type="InterPro" id="IPR002401">
    <property type="entry name" value="Cyt_P450_E_grp-I"/>
</dbReference>
<dbReference type="InterPro" id="IPR001128">
    <property type="entry name" value="Cyt_P450"/>
</dbReference>
<keyword evidence="6 8" id="KW-0503">Monooxygenase</keyword>
<evidence type="ECO:0000256" key="6">
    <source>
        <dbReference type="ARBA" id="ARBA00023033"/>
    </source>
</evidence>
<feature type="binding site" description="axial binding residue" evidence="7">
    <location>
        <position position="487"/>
    </location>
    <ligand>
        <name>heme</name>
        <dbReference type="ChEBI" id="CHEBI:30413"/>
    </ligand>
    <ligandPart>
        <name>Fe</name>
        <dbReference type="ChEBI" id="CHEBI:18248"/>
    </ligandPart>
</feature>
<comment type="similarity">
    <text evidence="1 8">Belongs to the cytochrome P450 family.</text>
</comment>
<accession>A0AAD5JRM2</accession>
<evidence type="ECO:0000313" key="10">
    <source>
        <dbReference type="Proteomes" id="UP001209540"/>
    </source>
</evidence>